<evidence type="ECO:0000256" key="2">
    <source>
        <dbReference type="SAM" id="Phobius"/>
    </source>
</evidence>
<feature type="region of interest" description="Disordered" evidence="1">
    <location>
        <begin position="1"/>
        <end position="20"/>
    </location>
</feature>
<keyword evidence="2" id="KW-1133">Transmembrane helix</keyword>
<evidence type="ECO:0000313" key="3">
    <source>
        <dbReference type="EMBL" id="SPM32020.1"/>
    </source>
</evidence>
<dbReference type="Proteomes" id="UP000241595">
    <property type="component" value="Unassembled WGS sequence"/>
</dbReference>
<feature type="transmembrane region" description="Helical" evidence="2">
    <location>
        <begin position="39"/>
        <end position="58"/>
    </location>
</feature>
<dbReference type="STRING" id="1841859.GCA_900157385_05548"/>
<reference evidence="3 4" key="1">
    <citation type="submission" date="2017-01" db="EMBL/GenBank/DDBJ databases">
        <authorList>
            <consortium name="Urmite Genomes"/>
        </authorList>
    </citation>
    <scope>NUCLEOTIDE SEQUENCE [LARGE SCALE GENOMIC DNA]</scope>
    <source>
        <strain evidence="3 4">AB308</strain>
    </source>
</reference>
<name>A0A2U3NKJ7_9MYCO</name>
<organism evidence="3 4">
    <name type="scientific">Mycobacterium terramassiliense</name>
    <dbReference type="NCBI Taxonomy" id="1841859"/>
    <lineage>
        <taxon>Bacteria</taxon>
        <taxon>Bacillati</taxon>
        <taxon>Actinomycetota</taxon>
        <taxon>Actinomycetes</taxon>
        <taxon>Mycobacteriales</taxon>
        <taxon>Mycobacteriaceae</taxon>
        <taxon>Mycobacterium</taxon>
    </lineage>
</organism>
<proteinExistence type="predicted"/>
<feature type="compositionally biased region" description="Polar residues" evidence="1">
    <location>
        <begin position="7"/>
        <end position="16"/>
    </location>
</feature>
<dbReference type="EMBL" id="FTRV01000017">
    <property type="protein sequence ID" value="SPM32020.1"/>
    <property type="molecule type" value="Genomic_DNA"/>
</dbReference>
<evidence type="ECO:0000313" key="4">
    <source>
        <dbReference type="Proteomes" id="UP000241595"/>
    </source>
</evidence>
<keyword evidence="4" id="KW-1185">Reference proteome</keyword>
<gene>
    <name evidence="3" type="ORF">MTAB308_5546</name>
</gene>
<protein>
    <submittedName>
        <fullName evidence="3">Mycobacterium terramassiliense ORFan</fullName>
    </submittedName>
</protein>
<sequence length="59" mass="6183">MLFPPKSGQTWAMSTQPVNPGPPLARPPNLAPAAVSDVLLWWLVGLLIVVVIVGAVLAI</sequence>
<dbReference type="AlphaFoldDB" id="A0A2U3NKJ7"/>
<keyword evidence="2" id="KW-0472">Membrane</keyword>
<keyword evidence="2" id="KW-0812">Transmembrane</keyword>
<accession>A0A2U3NKJ7</accession>
<evidence type="ECO:0000256" key="1">
    <source>
        <dbReference type="SAM" id="MobiDB-lite"/>
    </source>
</evidence>